<feature type="active site" description="Charge relay system" evidence="1">
    <location>
        <position position="180"/>
    </location>
</feature>
<feature type="domain" description="Amidase" evidence="3">
    <location>
        <begin position="50"/>
        <end position="501"/>
    </location>
</feature>
<dbReference type="EMBL" id="QZAF01000007">
    <property type="protein sequence ID" value="THV77292.1"/>
    <property type="molecule type" value="Genomic_DNA"/>
</dbReference>
<dbReference type="SUPFAM" id="SSF75304">
    <property type="entry name" value="Amidase signature (AS) enzymes"/>
    <property type="match status" value="1"/>
</dbReference>
<accession>A0A4S8T0T0</accession>
<organism evidence="4 5">
    <name type="scientific">Aureobasidium pullulans</name>
    <name type="common">Black yeast</name>
    <name type="synonym">Pullularia pullulans</name>
    <dbReference type="NCBI Taxonomy" id="5580"/>
    <lineage>
        <taxon>Eukaryota</taxon>
        <taxon>Fungi</taxon>
        <taxon>Dikarya</taxon>
        <taxon>Ascomycota</taxon>
        <taxon>Pezizomycotina</taxon>
        <taxon>Dothideomycetes</taxon>
        <taxon>Dothideomycetidae</taxon>
        <taxon>Dothideales</taxon>
        <taxon>Saccotheciaceae</taxon>
        <taxon>Aureobasidium</taxon>
    </lineage>
</organism>
<protein>
    <submittedName>
        <fullName evidence="4">Amidase signature enzyme</fullName>
    </submittedName>
</protein>
<dbReference type="AlphaFoldDB" id="A0A4S8T0T0"/>
<evidence type="ECO:0000313" key="5">
    <source>
        <dbReference type="Proteomes" id="UP000304951"/>
    </source>
</evidence>
<keyword evidence="2" id="KW-0732">Signal</keyword>
<dbReference type="Pfam" id="PF01425">
    <property type="entry name" value="Amidase"/>
    <property type="match status" value="1"/>
</dbReference>
<feature type="active site" description="Acyl-ester intermediate" evidence="1">
    <location>
        <position position="204"/>
    </location>
</feature>
<dbReference type="PANTHER" id="PTHR42678:SF5">
    <property type="entry name" value="GLUTAMYL-TRNA(GLN) AMIDOTRANSFERASE SUBUNIT A"/>
    <property type="match status" value="1"/>
</dbReference>
<gene>
    <name evidence="4" type="ORF">D6D28_00437</name>
</gene>
<feature type="chain" id="PRO_5020671579" evidence="2">
    <location>
        <begin position="24"/>
        <end position="553"/>
    </location>
</feature>
<dbReference type="InterPro" id="IPR023631">
    <property type="entry name" value="Amidase_dom"/>
</dbReference>
<comment type="caution">
    <text evidence="4">The sequence shown here is derived from an EMBL/GenBank/DDBJ whole genome shotgun (WGS) entry which is preliminary data.</text>
</comment>
<evidence type="ECO:0000256" key="1">
    <source>
        <dbReference type="PIRSR" id="PIRSR001221-1"/>
    </source>
</evidence>
<proteinExistence type="predicted"/>
<dbReference type="Gene3D" id="3.90.1300.10">
    <property type="entry name" value="Amidase signature (AS) domain"/>
    <property type="match status" value="1"/>
</dbReference>
<evidence type="ECO:0000256" key="2">
    <source>
        <dbReference type="SAM" id="SignalP"/>
    </source>
</evidence>
<feature type="active site" description="Charge relay system" evidence="1">
    <location>
        <position position="105"/>
    </location>
</feature>
<dbReference type="InterPro" id="IPR036928">
    <property type="entry name" value="AS_sf"/>
</dbReference>
<evidence type="ECO:0000259" key="3">
    <source>
        <dbReference type="Pfam" id="PF01425"/>
    </source>
</evidence>
<reference evidence="4 5" key="1">
    <citation type="submission" date="2018-10" db="EMBL/GenBank/DDBJ databases">
        <title>Fifty Aureobasidium pullulans genomes reveal a recombining polyextremotolerant generalist.</title>
        <authorList>
            <person name="Gostincar C."/>
            <person name="Turk M."/>
            <person name="Zajc J."/>
            <person name="Gunde-Cimerman N."/>
        </authorList>
    </citation>
    <scope>NUCLEOTIDE SEQUENCE [LARGE SCALE GENOMIC DNA]</scope>
    <source>
        <strain evidence="4 5">EXF-11900</strain>
    </source>
</reference>
<dbReference type="Proteomes" id="UP000304951">
    <property type="component" value="Unassembled WGS sequence"/>
</dbReference>
<dbReference type="PANTHER" id="PTHR42678">
    <property type="entry name" value="AMIDASE"/>
    <property type="match status" value="1"/>
</dbReference>
<sequence>MQLRLLRCCAVSFAASMLVIVRGQDQFDPREATIASVHNALYSGESCRNIVSSFLSRIEALDHDKINSIISLDPDSLSIASQQDALFASKDATIGPLFCVPVLLKDNLDIASLPTTSGSLALRDSRPSIDAAVVKALKDAGAIILGKTNLQELALEGISVSSLGGQTVNPYDTERTPGGSSGGSGASVAASFAVLSLGTDTINSVRNPASANSLFGLRPTRGLISRVGVVPNSHTQDAVGPIARCVEDLAIALSAIASSQPDMEDNSTALVPEGIRGTDYYTDLASGSLTGKRIGVLETFFDHTSTNETDPVNEAMDAMMARLQEAGAIVVPINDPKYNVISILASCETQIFELRQEIDKYLSRASLKGQHPASLEDLYSEGNSFLVLPQQYGFVKAVLKGSTDEKEYETVWSNIQELTGHLHATFAADHLDAIMYPQQKNLPVKIGASSQSGRNGILAGVTGFPSLALPAGFSPVTNTAPIGVPVGLELMGLPWTEAKLLQIAHEVQALTQIRKPPVWARQSIPFRNYDVVPSIMLKDGNRIPSAYPLGVLS</sequence>
<name>A0A4S8T0T0_AURPU</name>
<feature type="signal peptide" evidence="2">
    <location>
        <begin position="1"/>
        <end position="23"/>
    </location>
</feature>
<evidence type="ECO:0000313" key="4">
    <source>
        <dbReference type="EMBL" id="THV77292.1"/>
    </source>
</evidence>